<dbReference type="OrthoDB" id="7608935at2759"/>
<evidence type="ECO:0000256" key="8">
    <source>
        <dbReference type="PROSITE-ProRule" id="PRU00047"/>
    </source>
</evidence>
<feature type="region of interest" description="Disordered" evidence="9">
    <location>
        <begin position="1"/>
        <end position="125"/>
    </location>
</feature>
<keyword evidence="5 8" id="KW-0863">Zinc-finger</keyword>
<protein>
    <recommendedName>
        <fullName evidence="10">CCHC-type domain-containing protein</fullName>
    </recommendedName>
</protein>
<feature type="compositionally biased region" description="Basic and acidic residues" evidence="9">
    <location>
        <begin position="405"/>
        <end position="414"/>
    </location>
</feature>
<keyword evidence="3" id="KW-0479">Metal-binding</keyword>
<feature type="compositionally biased region" description="Basic and acidic residues" evidence="9">
    <location>
        <begin position="505"/>
        <end position="569"/>
    </location>
</feature>
<keyword evidence="12" id="KW-1185">Reference proteome</keyword>
<feature type="compositionally biased region" description="Basic and acidic residues" evidence="9">
    <location>
        <begin position="21"/>
        <end position="31"/>
    </location>
</feature>
<dbReference type="GO" id="GO:0071038">
    <property type="term" value="P:TRAMP-dependent tRNA surveillance pathway"/>
    <property type="evidence" value="ECO:0007669"/>
    <property type="project" value="TreeGrafter"/>
</dbReference>
<dbReference type="GO" id="GO:0071036">
    <property type="term" value="P:nuclear polyadenylation-dependent snoRNA catabolic process"/>
    <property type="evidence" value="ECO:0007669"/>
    <property type="project" value="TreeGrafter"/>
</dbReference>
<feature type="compositionally biased region" description="Basic and acidic residues" evidence="9">
    <location>
        <begin position="455"/>
        <end position="471"/>
    </location>
</feature>
<dbReference type="Gene3D" id="4.10.60.10">
    <property type="entry name" value="Zinc finger, CCHC-type"/>
    <property type="match status" value="2"/>
</dbReference>
<evidence type="ECO:0000256" key="6">
    <source>
        <dbReference type="ARBA" id="ARBA00022833"/>
    </source>
</evidence>
<evidence type="ECO:0000256" key="4">
    <source>
        <dbReference type="ARBA" id="ARBA00022737"/>
    </source>
</evidence>
<keyword evidence="2" id="KW-0507">mRNA processing</keyword>
<dbReference type="PANTHER" id="PTHR46543:SF1">
    <property type="entry name" value="ZINC FINGER CCHC DOMAIN-CONTAINING PROTEIN 7"/>
    <property type="match status" value="1"/>
</dbReference>
<dbReference type="PANTHER" id="PTHR46543">
    <property type="entry name" value="ZINC FINGER CCHC DOMAIN-CONTAINING PROTEIN 7"/>
    <property type="match status" value="1"/>
</dbReference>
<feature type="region of interest" description="Disordered" evidence="9">
    <location>
        <begin position="450"/>
        <end position="579"/>
    </location>
</feature>
<dbReference type="AlphaFoldDB" id="A0A9P6H677"/>
<reference evidence="11" key="1">
    <citation type="journal article" date="2020" name="Nat. Commun.">
        <title>Large-scale genome sequencing of mycorrhizal fungi provides insights into the early evolution of symbiotic traits.</title>
        <authorList>
            <person name="Miyauchi S."/>
            <person name="Kiss E."/>
            <person name="Kuo A."/>
            <person name="Drula E."/>
            <person name="Kohler A."/>
            <person name="Sanchez-Garcia M."/>
            <person name="Morin E."/>
            <person name="Andreopoulos B."/>
            <person name="Barry K.W."/>
            <person name="Bonito G."/>
            <person name="Buee M."/>
            <person name="Carver A."/>
            <person name="Chen C."/>
            <person name="Cichocki N."/>
            <person name="Clum A."/>
            <person name="Culley D."/>
            <person name="Crous P.W."/>
            <person name="Fauchery L."/>
            <person name="Girlanda M."/>
            <person name="Hayes R.D."/>
            <person name="Keri Z."/>
            <person name="LaButti K."/>
            <person name="Lipzen A."/>
            <person name="Lombard V."/>
            <person name="Magnuson J."/>
            <person name="Maillard F."/>
            <person name="Murat C."/>
            <person name="Nolan M."/>
            <person name="Ohm R.A."/>
            <person name="Pangilinan J."/>
            <person name="Pereira M.F."/>
            <person name="Perotto S."/>
            <person name="Peter M."/>
            <person name="Pfister S."/>
            <person name="Riley R."/>
            <person name="Sitrit Y."/>
            <person name="Stielow J.B."/>
            <person name="Szollosi G."/>
            <person name="Zifcakova L."/>
            <person name="Stursova M."/>
            <person name="Spatafora J.W."/>
            <person name="Tedersoo L."/>
            <person name="Vaario L.M."/>
            <person name="Yamada A."/>
            <person name="Yan M."/>
            <person name="Wang P."/>
            <person name="Xu J."/>
            <person name="Bruns T."/>
            <person name="Baldrian P."/>
            <person name="Vilgalys R."/>
            <person name="Dunand C."/>
            <person name="Henrissat B."/>
            <person name="Grigoriev I.V."/>
            <person name="Hibbett D."/>
            <person name="Nagy L.G."/>
            <person name="Martin F.M."/>
        </authorList>
    </citation>
    <scope>NUCLEOTIDE SEQUENCE</scope>
    <source>
        <strain evidence="11">UH-Tt-Lm1</strain>
    </source>
</reference>
<feature type="domain" description="CCHC-type" evidence="10">
    <location>
        <begin position="348"/>
        <end position="361"/>
    </location>
</feature>
<dbReference type="GO" id="GO:0071037">
    <property type="term" value="P:nuclear polyadenylation-dependent snRNA catabolic process"/>
    <property type="evidence" value="ECO:0007669"/>
    <property type="project" value="TreeGrafter"/>
</dbReference>
<dbReference type="GO" id="GO:0008270">
    <property type="term" value="F:zinc ion binding"/>
    <property type="evidence" value="ECO:0007669"/>
    <property type="project" value="UniProtKB-KW"/>
</dbReference>
<feature type="region of interest" description="Disordered" evidence="9">
    <location>
        <begin position="389"/>
        <end position="433"/>
    </location>
</feature>
<dbReference type="SUPFAM" id="SSF57756">
    <property type="entry name" value="Retrovirus zinc finger-like domains"/>
    <property type="match status" value="1"/>
</dbReference>
<dbReference type="Proteomes" id="UP000736335">
    <property type="component" value="Unassembled WGS sequence"/>
</dbReference>
<dbReference type="GO" id="GO:0006397">
    <property type="term" value="P:mRNA processing"/>
    <property type="evidence" value="ECO:0007669"/>
    <property type="project" value="UniProtKB-KW"/>
</dbReference>
<feature type="compositionally biased region" description="Basic and acidic residues" evidence="9">
    <location>
        <begin position="79"/>
        <end position="89"/>
    </location>
</feature>
<dbReference type="GO" id="GO:0031499">
    <property type="term" value="C:TRAMP complex"/>
    <property type="evidence" value="ECO:0007669"/>
    <property type="project" value="TreeGrafter"/>
</dbReference>
<evidence type="ECO:0000256" key="1">
    <source>
        <dbReference type="ARBA" id="ARBA00004123"/>
    </source>
</evidence>
<accession>A0A9P6H677</accession>
<keyword evidence="6" id="KW-0862">Zinc</keyword>
<comment type="subcellular location">
    <subcellularLocation>
        <location evidence="1">Nucleus</location>
    </subcellularLocation>
</comment>
<evidence type="ECO:0000256" key="3">
    <source>
        <dbReference type="ARBA" id="ARBA00022723"/>
    </source>
</evidence>
<gene>
    <name evidence="11" type="ORF">BJ322DRAFT_333366</name>
</gene>
<feature type="domain" description="CCHC-type" evidence="10">
    <location>
        <begin position="261"/>
        <end position="276"/>
    </location>
</feature>
<evidence type="ECO:0000256" key="5">
    <source>
        <dbReference type="ARBA" id="ARBA00022771"/>
    </source>
</evidence>
<reference evidence="11" key="2">
    <citation type="submission" date="2020-11" db="EMBL/GenBank/DDBJ databases">
        <authorList>
            <consortium name="DOE Joint Genome Institute"/>
            <person name="Kuo A."/>
            <person name="Miyauchi S."/>
            <person name="Kiss E."/>
            <person name="Drula E."/>
            <person name="Kohler A."/>
            <person name="Sanchez-Garcia M."/>
            <person name="Andreopoulos B."/>
            <person name="Barry K.W."/>
            <person name="Bonito G."/>
            <person name="Buee M."/>
            <person name="Carver A."/>
            <person name="Chen C."/>
            <person name="Cichocki N."/>
            <person name="Clum A."/>
            <person name="Culley D."/>
            <person name="Crous P.W."/>
            <person name="Fauchery L."/>
            <person name="Girlanda M."/>
            <person name="Hayes R."/>
            <person name="Keri Z."/>
            <person name="Labutti K."/>
            <person name="Lipzen A."/>
            <person name="Lombard V."/>
            <person name="Magnuson J."/>
            <person name="Maillard F."/>
            <person name="Morin E."/>
            <person name="Murat C."/>
            <person name="Nolan M."/>
            <person name="Ohm R."/>
            <person name="Pangilinan J."/>
            <person name="Pereira M."/>
            <person name="Perotto S."/>
            <person name="Peter M."/>
            <person name="Riley R."/>
            <person name="Sitrit Y."/>
            <person name="Stielow B."/>
            <person name="Szollosi G."/>
            <person name="Zifcakova L."/>
            <person name="Stursova M."/>
            <person name="Spatafora J.W."/>
            <person name="Tedersoo L."/>
            <person name="Vaario L.-M."/>
            <person name="Yamada A."/>
            <person name="Yan M."/>
            <person name="Wang P."/>
            <person name="Xu J."/>
            <person name="Bruns T."/>
            <person name="Baldrian P."/>
            <person name="Vilgalys R."/>
            <person name="Henrissat B."/>
            <person name="Grigoriev I.V."/>
            <person name="Hibbett D."/>
            <person name="Nagy L.G."/>
            <person name="Martin F.M."/>
        </authorList>
    </citation>
    <scope>NUCLEOTIDE SEQUENCE</scope>
    <source>
        <strain evidence="11">UH-Tt-Lm1</strain>
    </source>
</reference>
<dbReference type="EMBL" id="WIUZ02000017">
    <property type="protein sequence ID" value="KAF9780321.1"/>
    <property type="molecule type" value="Genomic_DNA"/>
</dbReference>
<evidence type="ECO:0000256" key="7">
    <source>
        <dbReference type="ARBA" id="ARBA00023242"/>
    </source>
</evidence>
<name>A0A9P6H677_9AGAM</name>
<sequence length="579" mass="65254">MAAAEVIDLTGLPSSSPVRLHSSDRTHDSEHPIGQPKDPAIVKDTAAPVEEGELPRVVKPTATPQKQRKRKKSQPDPAATKEENVETGDKRRRRGAERDEPPRGSSRSPDRATQGHTLREMPPESLFFVDDQPAGIRDSYASATLAGPSTTQRNDGLVLPPHVNLAGGSSETHEPPLTSFSDAEEGEEDFIDYLDVDGDRSIGVTRYFHDTREIDAKTRFVCRNCGEESNHKAKDCPHQICLTCGARNEHSTRSCPISKTCFTCGMKGHINKTCPNRYASRDDPSRALDDCDRCGSRSHYSKECPTLWRIYDYLSDKERDMTLKDREMKRDLASGLGGEGYIGSEDWCFNCGDAGHLGDDCIETPHQHDIPREPSAFSEYNTRSGPFFELRVSPSKKSGKKRQRDLHDEDHWGDGHGTVIPVNVGKQGRKKERQRMEILDAKTREDEGDNFFSRNVKDRATTKKERGDHKVKNAGIVIKGAAERFSRDPPGYKPPSLQERLGPPQDRRYVDFPRGGGDRPKDDGRYRDRDRGRNEGRDRDGGRGRDRDRDRDKSRGEDRYRDGGRDRGSRYRGGYQRPR</sequence>
<evidence type="ECO:0000256" key="9">
    <source>
        <dbReference type="SAM" id="MobiDB-lite"/>
    </source>
</evidence>
<organism evidence="11 12">
    <name type="scientific">Thelephora terrestris</name>
    <dbReference type="NCBI Taxonomy" id="56493"/>
    <lineage>
        <taxon>Eukaryota</taxon>
        <taxon>Fungi</taxon>
        <taxon>Dikarya</taxon>
        <taxon>Basidiomycota</taxon>
        <taxon>Agaricomycotina</taxon>
        <taxon>Agaricomycetes</taxon>
        <taxon>Thelephorales</taxon>
        <taxon>Thelephoraceae</taxon>
        <taxon>Thelephora</taxon>
    </lineage>
</organism>
<evidence type="ECO:0000256" key="2">
    <source>
        <dbReference type="ARBA" id="ARBA00022664"/>
    </source>
</evidence>
<dbReference type="SMART" id="SM00343">
    <property type="entry name" value="ZnF_C2HC"/>
    <property type="match status" value="5"/>
</dbReference>
<dbReference type="GO" id="GO:0071035">
    <property type="term" value="P:nuclear polyadenylation-dependent rRNA catabolic process"/>
    <property type="evidence" value="ECO:0007669"/>
    <property type="project" value="TreeGrafter"/>
</dbReference>
<keyword evidence="4" id="KW-0677">Repeat</keyword>
<comment type="caution">
    <text evidence="11">The sequence shown here is derived from an EMBL/GenBank/DDBJ whole genome shotgun (WGS) entry which is preliminary data.</text>
</comment>
<evidence type="ECO:0000313" key="11">
    <source>
        <dbReference type="EMBL" id="KAF9780321.1"/>
    </source>
</evidence>
<evidence type="ECO:0000313" key="12">
    <source>
        <dbReference type="Proteomes" id="UP000736335"/>
    </source>
</evidence>
<dbReference type="GO" id="GO:0071031">
    <property type="term" value="P:nuclear mRNA surveillance of mRNA 3'-end processing"/>
    <property type="evidence" value="ECO:0007669"/>
    <property type="project" value="TreeGrafter"/>
</dbReference>
<feature type="domain" description="CCHC-type" evidence="10">
    <location>
        <begin position="291"/>
        <end position="305"/>
    </location>
</feature>
<dbReference type="InterPro" id="IPR036875">
    <property type="entry name" value="Znf_CCHC_sf"/>
</dbReference>
<proteinExistence type="predicted"/>
<keyword evidence="7" id="KW-0539">Nucleus</keyword>
<dbReference type="GO" id="GO:0071039">
    <property type="term" value="P:nuclear polyadenylation-dependent CUT catabolic process"/>
    <property type="evidence" value="ECO:0007669"/>
    <property type="project" value="TreeGrafter"/>
</dbReference>
<dbReference type="InterPro" id="IPR001878">
    <property type="entry name" value="Znf_CCHC"/>
</dbReference>
<dbReference type="PROSITE" id="PS50158">
    <property type="entry name" value="ZF_CCHC"/>
    <property type="match status" value="3"/>
</dbReference>
<dbReference type="GO" id="GO:0003723">
    <property type="term" value="F:RNA binding"/>
    <property type="evidence" value="ECO:0007669"/>
    <property type="project" value="TreeGrafter"/>
</dbReference>
<evidence type="ECO:0000259" key="10">
    <source>
        <dbReference type="PROSITE" id="PS50158"/>
    </source>
</evidence>
<dbReference type="InterPro" id="IPR051644">
    <property type="entry name" value="TRAMP_AT-DNA-binding"/>
</dbReference>